<evidence type="ECO:0000256" key="1">
    <source>
        <dbReference type="SAM" id="MobiDB-lite"/>
    </source>
</evidence>
<dbReference type="SUPFAM" id="SSF54001">
    <property type="entry name" value="Cysteine proteinases"/>
    <property type="match status" value="1"/>
</dbReference>
<dbReference type="PANTHER" id="PTHR34835:SF90">
    <property type="entry name" value="AMINOTRANSFERASE-LIKE PLANT MOBILE DOMAIN-CONTAINING PROTEIN"/>
    <property type="match status" value="1"/>
</dbReference>
<accession>A0A251SD99</accession>
<reference evidence="3" key="1">
    <citation type="journal article" date="2017" name="Nature">
        <title>The sunflower genome provides insights into oil metabolism, flowering and Asterid evolution.</title>
        <authorList>
            <person name="Badouin H."/>
            <person name="Gouzy J."/>
            <person name="Grassa C.J."/>
            <person name="Murat F."/>
            <person name="Staton S.E."/>
            <person name="Cottret L."/>
            <person name="Lelandais-Briere C."/>
            <person name="Owens G.L."/>
            <person name="Carrere S."/>
            <person name="Mayjonade B."/>
            <person name="Legrand L."/>
            <person name="Gill N."/>
            <person name="Kane N.C."/>
            <person name="Bowers J.E."/>
            <person name="Hubner S."/>
            <person name="Bellec A."/>
            <person name="Berard A."/>
            <person name="Berges H."/>
            <person name="Blanchet N."/>
            <person name="Boniface M.C."/>
            <person name="Brunel D."/>
            <person name="Catrice O."/>
            <person name="Chaidir N."/>
            <person name="Claudel C."/>
            <person name="Donnadieu C."/>
            <person name="Faraut T."/>
            <person name="Fievet G."/>
            <person name="Helmstetter N."/>
            <person name="King M."/>
            <person name="Knapp S.J."/>
            <person name="Lai Z."/>
            <person name="Le Paslier M.C."/>
            <person name="Lippi Y."/>
            <person name="Lorenzon L."/>
            <person name="Mandel J.R."/>
            <person name="Marage G."/>
            <person name="Marchand G."/>
            <person name="Marquand E."/>
            <person name="Bret-Mestries E."/>
            <person name="Morien E."/>
            <person name="Nambeesan S."/>
            <person name="Nguyen T."/>
            <person name="Pegot-Espagnet P."/>
            <person name="Pouilly N."/>
            <person name="Raftis F."/>
            <person name="Sallet E."/>
            <person name="Schiex T."/>
            <person name="Thomas J."/>
            <person name="Vandecasteele C."/>
            <person name="Vares D."/>
            <person name="Vear F."/>
            <person name="Vautrin S."/>
            <person name="Crespi M."/>
            <person name="Mangin B."/>
            <person name="Burke J.M."/>
            <person name="Salse J."/>
            <person name="Munos S."/>
            <person name="Vincourt P."/>
            <person name="Rieseberg L.H."/>
            <person name="Langlade N.B."/>
        </authorList>
    </citation>
    <scope>NUCLEOTIDE SEQUENCE [LARGE SCALE GENOMIC DNA]</scope>
    <source>
        <strain evidence="3">cv. SF193</strain>
    </source>
</reference>
<dbReference type="OMA" id="NIIMARQ"/>
<dbReference type="EMBL" id="CM007903">
    <property type="protein sequence ID" value="OTF96807.1"/>
    <property type="molecule type" value="Genomic_DNA"/>
</dbReference>
<protein>
    <recommendedName>
        <fullName evidence="4">Ulp1 protease family, C-terminal catalytic domain-containing protein</fullName>
    </recommendedName>
</protein>
<keyword evidence="3" id="KW-1185">Reference proteome</keyword>
<gene>
    <name evidence="2" type="ORF">HannXRQ_Chr14g0427631</name>
</gene>
<evidence type="ECO:0008006" key="4">
    <source>
        <dbReference type="Google" id="ProtNLM"/>
    </source>
</evidence>
<feature type="compositionally biased region" description="Basic residues" evidence="1">
    <location>
        <begin position="36"/>
        <end position="49"/>
    </location>
</feature>
<evidence type="ECO:0000313" key="2">
    <source>
        <dbReference type="EMBL" id="OTF96807.1"/>
    </source>
</evidence>
<organism evidence="2 3">
    <name type="scientific">Helianthus annuus</name>
    <name type="common">Common sunflower</name>
    <dbReference type="NCBI Taxonomy" id="4232"/>
    <lineage>
        <taxon>Eukaryota</taxon>
        <taxon>Viridiplantae</taxon>
        <taxon>Streptophyta</taxon>
        <taxon>Embryophyta</taxon>
        <taxon>Tracheophyta</taxon>
        <taxon>Spermatophyta</taxon>
        <taxon>Magnoliopsida</taxon>
        <taxon>eudicotyledons</taxon>
        <taxon>Gunneridae</taxon>
        <taxon>Pentapetalae</taxon>
        <taxon>asterids</taxon>
        <taxon>campanulids</taxon>
        <taxon>Asterales</taxon>
        <taxon>Asteraceae</taxon>
        <taxon>Asteroideae</taxon>
        <taxon>Heliantheae alliance</taxon>
        <taxon>Heliantheae</taxon>
        <taxon>Helianthus</taxon>
    </lineage>
</organism>
<dbReference type="AlphaFoldDB" id="A0A251SD99"/>
<feature type="region of interest" description="Disordered" evidence="1">
    <location>
        <begin position="570"/>
        <end position="598"/>
    </location>
</feature>
<proteinExistence type="predicted"/>
<dbReference type="InterPro" id="IPR038765">
    <property type="entry name" value="Papain-like_cys_pep_sf"/>
</dbReference>
<feature type="compositionally biased region" description="Polar residues" evidence="1">
    <location>
        <begin position="92"/>
        <end position="104"/>
    </location>
</feature>
<evidence type="ECO:0000313" key="3">
    <source>
        <dbReference type="Proteomes" id="UP000215914"/>
    </source>
</evidence>
<feature type="compositionally biased region" description="Basic and acidic residues" evidence="1">
    <location>
        <begin position="570"/>
        <end position="585"/>
    </location>
</feature>
<feature type="region of interest" description="Disordered" evidence="1">
    <location>
        <begin position="1"/>
        <end position="151"/>
    </location>
</feature>
<feature type="compositionally biased region" description="Acidic residues" evidence="1">
    <location>
        <begin position="586"/>
        <end position="596"/>
    </location>
</feature>
<feature type="region of interest" description="Disordered" evidence="1">
    <location>
        <begin position="635"/>
        <end position="660"/>
    </location>
</feature>
<dbReference type="Gene3D" id="3.40.395.10">
    <property type="entry name" value="Adenoviral Proteinase, Chain A"/>
    <property type="match status" value="1"/>
</dbReference>
<sequence length="983" mass="111856">MSPKIEIVYNRKKRRTSSDTMERRTKKKMDHSTLRSSHRLRGKMYKSRFKNTIDRPLVCSDSETSNKDEKDGDDGMNDVGNAKTREDVPPSIKNTQYQDVNDSQLVVHPSVNITSEKDRLRDPDDDFVDTPPPGKRRKSAAKRGTSCGMHQQVRQPYKPFTGARIRPKVGIDNLITLASGLNEEQRQKVDEIGFGSIFGYKVTGVPTALANWLVINYDPDNGILNVDGGRSVNISSELVRSVFGLPMGPTDLAEKKKASKRKDVVVQAFRDQFKHMDITRLSPVQLMKYILDWQSDNGRLFVLNFLILYFSLLGETTTNNSVNVRFISNIQPDVDIKSFNWCAYMISCLKRTKTAWHGGDDAFRGPMLLLAIAYGIVLKKIPSSHSSNIIELVDDDLLDNLECDIERMHTEQNKKTKTREDKKHKRAEGVECARKKFKKQKQGQKKGIEIEDDDAHLGIYRHCADYLLSQTDTQTCALFVGPDGEVRILMVSQYGDTPSASGTSVQDDFELVRANLLDNLFSEFEICVHKINNTITESCLMFPDSDLLKQKGLEWKELMKVLLVVDDEEKKDGDEVEKGDQNVEAEKDDVAEEVEPVDPQKELDKVVERVQSEKTPETKFNVSGIETVNLSTRLADASTDEKRKEVTEPVQRQRSPRPKQTIKLPAALRSPYVHQPVMLRTARDKAEETLARCIFSAVGNVWDILFSDNGNVSVMRGPFESMMPGVTVHVNVISAWAALLNHEEKKRRMGTSPRLFCNAGMLLEKDFALSEDGRLAEFTNNMNAVLDSTEPKVFKGNFEMVFIPMLTGQHYYLLFFNLRTRDVFIIDNIEGAAGLERYQGNVEKMISTFCRYLRPMHPKIAAQLRNTQPVRLELPWQTLYNGIDCGIFLMRHMETYNGTHVGHWMCGLSNERDVTGLVLPDQAREIEDLRKKYLSKMLLSDVNTERGQVEQEVQEYALLDEDDRLRMEENAINRIAERLGAEV</sequence>
<dbReference type="Proteomes" id="UP000215914">
    <property type="component" value="Chromosome 14"/>
</dbReference>
<name>A0A251SD99_HELAN</name>
<dbReference type="InParanoid" id="A0A251SD99"/>
<dbReference type="PANTHER" id="PTHR34835">
    <property type="entry name" value="OS07G0283600 PROTEIN-RELATED"/>
    <property type="match status" value="1"/>
</dbReference>